<feature type="transmembrane region" description="Helical" evidence="1">
    <location>
        <begin position="59"/>
        <end position="78"/>
    </location>
</feature>
<feature type="transmembrane region" description="Helical" evidence="1">
    <location>
        <begin position="85"/>
        <end position="109"/>
    </location>
</feature>
<dbReference type="EMBL" id="UGRP01000001">
    <property type="protein sequence ID" value="SUA18686.1"/>
    <property type="molecule type" value="Genomic_DNA"/>
</dbReference>
<reference evidence="2 3" key="1">
    <citation type="submission" date="2018-06" db="EMBL/GenBank/DDBJ databases">
        <authorList>
            <consortium name="Pathogen Informatics"/>
            <person name="Doyle S."/>
        </authorList>
    </citation>
    <scope>NUCLEOTIDE SEQUENCE [LARGE SCALE GENOMIC DNA]</scope>
    <source>
        <strain evidence="2 3">NCTC8554</strain>
    </source>
</reference>
<dbReference type="AlphaFoldDB" id="A0A378VPF1"/>
<keyword evidence="1" id="KW-0472">Membrane</keyword>
<proteinExistence type="predicted"/>
<evidence type="ECO:0000313" key="2">
    <source>
        <dbReference type="EMBL" id="SUA18686.1"/>
    </source>
</evidence>
<keyword evidence="1" id="KW-1133">Transmembrane helix</keyword>
<keyword evidence="1" id="KW-0812">Transmembrane</keyword>
<dbReference type="InterPro" id="IPR059173">
    <property type="entry name" value="TraA_dom"/>
</dbReference>
<evidence type="ECO:0000313" key="3">
    <source>
        <dbReference type="Proteomes" id="UP000254176"/>
    </source>
</evidence>
<evidence type="ECO:0000256" key="1">
    <source>
        <dbReference type="SAM" id="Phobius"/>
    </source>
</evidence>
<dbReference type="RefSeq" id="WP_002256879.1">
    <property type="nucleotide sequence ID" value="NZ_CP020401.2"/>
</dbReference>
<gene>
    <name evidence="2" type="ORF">NCTC8554_00365</name>
</gene>
<name>A0A378VPF1_NEIME</name>
<sequence>MSWWEFRGFWGILQRSQTTVAKYAAVFAFAFAVNLAMAATTGAEFKGLADMVSGWSEGYLGMSLGLTAFLIGLAVGLMKQTVMPCIVGLGVGLAATLGPGIIKGMFTLII</sequence>
<organism evidence="2 3">
    <name type="scientific">Neisseria meningitidis</name>
    <dbReference type="NCBI Taxonomy" id="487"/>
    <lineage>
        <taxon>Bacteria</taxon>
        <taxon>Pseudomonadati</taxon>
        <taxon>Pseudomonadota</taxon>
        <taxon>Betaproteobacteria</taxon>
        <taxon>Neisseriales</taxon>
        <taxon>Neisseriaceae</taxon>
        <taxon>Neisseria</taxon>
    </lineage>
</organism>
<accession>A0A378VPF1</accession>
<dbReference type="NCBIfam" id="NF041281">
    <property type="entry name" value="TraA_gammapb"/>
    <property type="match status" value="1"/>
</dbReference>
<feature type="transmembrane region" description="Helical" evidence="1">
    <location>
        <begin position="20"/>
        <end position="39"/>
    </location>
</feature>
<dbReference type="Proteomes" id="UP000254176">
    <property type="component" value="Unassembled WGS sequence"/>
</dbReference>
<protein>
    <submittedName>
        <fullName evidence="2">TraA protein</fullName>
    </submittedName>
</protein>